<protein>
    <recommendedName>
        <fullName evidence="4">Endosialidase-like protein</fullName>
    </recommendedName>
</protein>
<evidence type="ECO:0000256" key="1">
    <source>
        <dbReference type="SAM" id="SignalP"/>
    </source>
</evidence>
<proteinExistence type="predicted"/>
<evidence type="ECO:0008006" key="4">
    <source>
        <dbReference type="Google" id="ProtNLM"/>
    </source>
</evidence>
<evidence type="ECO:0000313" key="2">
    <source>
        <dbReference type="EMBL" id="TYP76329.1"/>
    </source>
</evidence>
<gene>
    <name evidence="2" type="ORF">BD809_102547</name>
</gene>
<keyword evidence="3" id="KW-1185">Reference proteome</keyword>
<organism evidence="2 3">
    <name type="scientific">Aquimarina intermedia</name>
    <dbReference type="NCBI Taxonomy" id="350814"/>
    <lineage>
        <taxon>Bacteria</taxon>
        <taxon>Pseudomonadati</taxon>
        <taxon>Bacteroidota</taxon>
        <taxon>Flavobacteriia</taxon>
        <taxon>Flavobacteriales</taxon>
        <taxon>Flavobacteriaceae</taxon>
        <taxon>Aquimarina</taxon>
    </lineage>
</organism>
<dbReference type="EMBL" id="VNHU01000002">
    <property type="protein sequence ID" value="TYP76329.1"/>
    <property type="molecule type" value="Genomic_DNA"/>
</dbReference>
<keyword evidence="1" id="KW-0732">Signal</keyword>
<sequence>MKKSTLLVLLLSSMNFLAQDTVLTSGNPQNNFVYNNGKVGIGISIPTSQLHLNNAAGGSFLKFTRGTGNVNFAMENNLNKLYIYTGTGSITQGLAIDENGQIGIGNDNPTSQLHLKNAAGGSFLKFTRGTGNVNFAMENNVNKLYVYTGTGNITHGLSIDENGQIGIGNGNPTSQLHLKNAAGGSFMKFTRGTGNANFTMENNLDKLYIYTGTSNFNQGLSINENGKVGIGTSNHTADALLTVKGAIHSTEIKVLANAGVPDYVFEESYKLRTLEEVKEYITKHKHLPEIPSAKEIDKNGGFDVGEMNLMLLKKIEELTLYQIELLEHQKLQDFKLEKLEKELM</sequence>
<feature type="chain" id="PRO_5024292744" description="Endosialidase-like protein" evidence="1">
    <location>
        <begin position="19"/>
        <end position="344"/>
    </location>
</feature>
<evidence type="ECO:0000313" key="3">
    <source>
        <dbReference type="Proteomes" id="UP000324376"/>
    </source>
</evidence>
<dbReference type="OrthoDB" id="9808753at2"/>
<name>A0A5S5CB06_9FLAO</name>
<comment type="caution">
    <text evidence="2">The sequence shown here is derived from an EMBL/GenBank/DDBJ whole genome shotgun (WGS) entry which is preliminary data.</text>
</comment>
<dbReference type="Proteomes" id="UP000324376">
    <property type="component" value="Unassembled WGS sequence"/>
</dbReference>
<reference evidence="2 3" key="1">
    <citation type="submission" date="2019-07" db="EMBL/GenBank/DDBJ databases">
        <title>Genomic Encyclopedia of Archaeal and Bacterial Type Strains, Phase II (KMG-II): from individual species to whole genera.</title>
        <authorList>
            <person name="Goeker M."/>
        </authorList>
    </citation>
    <scope>NUCLEOTIDE SEQUENCE [LARGE SCALE GENOMIC DNA]</scope>
    <source>
        <strain evidence="2 3">DSM 17527</strain>
    </source>
</reference>
<feature type="signal peptide" evidence="1">
    <location>
        <begin position="1"/>
        <end position="18"/>
    </location>
</feature>
<dbReference type="AlphaFoldDB" id="A0A5S5CB06"/>
<accession>A0A5S5CB06</accession>
<dbReference type="RefSeq" id="WP_148781913.1">
    <property type="nucleotide sequence ID" value="NZ_VNHU01000002.1"/>
</dbReference>